<keyword evidence="1" id="KW-1133">Transmembrane helix</keyword>
<gene>
    <name evidence="2" type="ORF">CSLFYP84_01749</name>
</gene>
<dbReference type="EMBL" id="CACRUA010000022">
    <property type="protein sequence ID" value="VYU27246.1"/>
    <property type="molecule type" value="Genomic_DNA"/>
</dbReference>
<feature type="transmembrane region" description="Helical" evidence="1">
    <location>
        <begin position="45"/>
        <end position="65"/>
    </location>
</feature>
<keyword evidence="1" id="KW-0812">Transmembrane</keyword>
<sequence>MKNIDKSEKLTIAAYIIIPFGLFMFADAPVLLRCYGDQVGAMNEFVLGVIAVVVATILLYIAGMLRDRRIQAEFARRRAEREHRRAERENRSR</sequence>
<feature type="transmembrane region" description="Helical" evidence="1">
    <location>
        <begin position="12"/>
        <end position="33"/>
    </location>
</feature>
<evidence type="ECO:0000313" key="2">
    <source>
        <dbReference type="EMBL" id="VYU27246.1"/>
    </source>
</evidence>
<accession>A0A6N3DDJ4</accession>
<evidence type="ECO:0000256" key="1">
    <source>
        <dbReference type="SAM" id="Phobius"/>
    </source>
</evidence>
<name>A0A6N3DDJ4_CLOSY</name>
<organism evidence="2">
    <name type="scientific">Clostridium symbiosum</name>
    <name type="common">Bacteroides symbiosus</name>
    <dbReference type="NCBI Taxonomy" id="1512"/>
    <lineage>
        <taxon>Bacteria</taxon>
        <taxon>Bacillati</taxon>
        <taxon>Bacillota</taxon>
        <taxon>Clostridia</taxon>
        <taxon>Lachnospirales</taxon>
        <taxon>Lachnospiraceae</taxon>
        <taxon>Otoolea</taxon>
    </lineage>
</organism>
<keyword evidence="1" id="KW-0472">Membrane</keyword>
<dbReference type="RefSeq" id="WP_156684512.1">
    <property type="nucleotide sequence ID" value="NZ_CACRUA010000022.1"/>
</dbReference>
<protein>
    <submittedName>
        <fullName evidence="2">Uncharacterized protein</fullName>
    </submittedName>
</protein>
<proteinExistence type="predicted"/>
<reference evidence="2" key="1">
    <citation type="submission" date="2019-11" db="EMBL/GenBank/DDBJ databases">
        <authorList>
            <person name="Feng L."/>
        </authorList>
    </citation>
    <scope>NUCLEOTIDE SEQUENCE</scope>
    <source>
        <strain evidence="2">CsymbiosumLFYP84</strain>
    </source>
</reference>
<dbReference type="AlphaFoldDB" id="A0A6N3DDJ4"/>